<evidence type="ECO:0000259" key="1">
    <source>
        <dbReference type="Pfam" id="PF03732"/>
    </source>
</evidence>
<gene>
    <name evidence="2" type="ORF">V8G54_007417</name>
</gene>
<name>A0AAQ3P393_VIGMU</name>
<dbReference type="InterPro" id="IPR005162">
    <property type="entry name" value="Retrotrans_gag_dom"/>
</dbReference>
<accession>A0AAQ3P393</accession>
<evidence type="ECO:0000313" key="3">
    <source>
        <dbReference type="Proteomes" id="UP001374535"/>
    </source>
</evidence>
<proteinExistence type="predicted"/>
<reference evidence="2 3" key="1">
    <citation type="journal article" date="2023" name="Life. Sci Alliance">
        <title>Evolutionary insights into 3D genome organization and epigenetic landscape of Vigna mungo.</title>
        <authorList>
            <person name="Junaid A."/>
            <person name="Singh B."/>
            <person name="Bhatia S."/>
        </authorList>
    </citation>
    <scope>NUCLEOTIDE SEQUENCE [LARGE SCALE GENOMIC DNA]</scope>
    <source>
        <strain evidence="2">Urdbean</strain>
    </source>
</reference>
<keyword evidence="3" id="KW-1185">Reference proteome</keyword>
<sequence>MEEFRQSVKRIELPTFNGDDPVGWISRAEIYFKVLSWDNLKKELLERYGGIGEGSVYDQLTALNQTGSMDEYIGRFECLIAQIPKLHEEQYFSYFTYGLGKRSELR</sequence>
<dbReference type="Proteomes" id="UP001374535">
    <property type="component" value="Chromosome 2"/>
</dbReference>
<dbReference type="EMBL" id="CP144699">
    <property type="protein sequence ID" value="WVZ20095.1"/>
    <property type="molecule type" value="Genomic_DNA"/>
</dbReference>
<protein>
    <recommendedName>
        <fullName evidence="1">Retrotransposon gag domain-containing protein</fullName>
    </recommendedName>
</protein>
<organism evidence="2 3">
    <name type="scientific">Vigna mungo</name>
    <name type="common">Black gram</name>
    <name type="synonym">Phaseolus mungo</name>
    <dbReference type="NCBI Taxonomy" id="3915"/>
    <lineage>
        <taxon>Eukaryota</taxon>
        <taxon>Viridiplantae</taxon>
        <taxon>Streptophyta</taxon>
        <taxon>Embryophyta</taxon>
        <taxon>Tracheophyta</taxon>
        <taxon>Spermatophyta</taxon>
        <taxon>Magnoliopsida</taxon>
        <taxon>eudicotyledons</taxon>
        <taxon>Gunneridae</taxon>
        <taxon>Pentapetalae</taxon>
        <taxon>rosids</taxon>
        <taxon>fabids</taxon>
        <taxon>Fabales</taxon>
        <taxon>Fabaceae</taxon>
        <taxon>Papilionoideae</taxon>
        <taxon>50 kb inversion clade</taxon>
        <taxon>NPAAA clade</taxon>
        <taxon>indigoferoid/millettioid clade</taxon>
        <taxon>Phaseoleae</taxon>
        <taxon>Vigna</taxon>
    </lineage>
</organism>
<evidence type="ECO:0000313" key="2">
    <source>
        <dbReference type="EMBL" id="WVZ20095.1"/>
    </source>
</evidence>
<dbReference type="AlphaFoldDB" id="A0AAQ3P393"/>
<feature type="domain" description="Retrotransposon gag" evidence="1">
    <location>
        <begin position="34"/>
        <end position="99"/>
    </location>
</feature>
<dbReference type="Pfam" id="PF03732">
    <property type="entry name" value="Retrotrans_gag"/>
    <property type="match status" value="1"/>
</dbReference>